<name>K6VRI0_9ACTN</name>
<accession>K6VRI0</accession>
<keyword evidence="3" id="KW-1185">Reference proteome</keyword>
<evidence type="ECO:0000313" key="2">
    <source>
        <dbReference type="EMBL" id="GAB89530.1"/>
    </source>
</evidence>
<dbReference type="STRING" id="1108045.GORHZ_064_00170"/>
<feature type="compositionally biased region" description="Basic and acidic residues" evidence="1">
    <location>
        <begin position="190"/>
        <end position="204"/>
    </location>
</feature>
<reference evidence="2 3" key="1">
    <citation type="submission" date="2012-08" db="EMBL/GenBank/DDBJ databases">
        <title>Whole genome shotgun sequence of Gordonia rhizosphera NBRC 16068.</title>
        <authorList>
            <person name="Takarada H."/>
            <person name="Isaki S."/>
            <person name="Hosoyama A."/>
            <person name="Tsuchikane K."/>
            <person name="Katsumata H."/>
            <person name="Baba S."/>
            <person name="Ohji S."/>
            <person name="Yamazaki S."/>
            <person name="Fujita N."/>
        </authorList>
    </citation>
    <scope>NUCLEOTIDE SEQUENCE [LARGE SCALE GENOMIC DNA]</scope>
    <source>
        <strain evidence="2 3">NBRC 16068</strain>
    </source>
</reference>
<protein>
    <submittedName>
        <fullName evidence="2">Uncharacterized protein</fullName>
    </submittedName>
</protein>
<evidence type="ECO:0000313" key="3">
    <source>
        <dbReference type="Proteomes" id="UP000008363"/>
    </source>
</evidence>
<dbReference type="AlphaFoldDB" id="K6VRI0"/>
<dbReference type="Proteomes" id="UP000008363">
    <property type="component" value="Unassembled WGS sequence"/>
</dbReference>
<organism evidence="2 3">
    <name type="scientific">Gordonia rhizosphera NBRC 16068</name>
    <dbReference type="NCBI Taxonomy" id="1108045"/>
    <lineage>
        <taxon>Bacteria</taxon>
        <taxon>Bacillati</taxon>
        <taxon>Actinomycetota</taxon>
        <taxon>Actinomycetes</taxon>
        <taxon>Mycobacteriales</taxon>
        <taxon>Gordoniaceae</taxon>
        <taxon>Gordonia</taxon>
    </lineage>
</organism>
<evidence type="ECO:0000256" key="1">
    <source>
        <dbReference type="SAM" id="MobiDB-lite"/>
    </source>
</evidence>
<sequence>MGDAATIESTGVLARMAEAGRLGDLVAPTSAARADLEAAGRRYARPLHVEICGRPGTGRDTLARAMRERLAVSAIGPGESTGPAADADLWIHLLGGPPRRADHDLLSSLPADRTIVVLGKADTHGEPSVAAAVAADCARSLGVEVPAVSPLLACSDLADEEFVYLRRLAAAGAKMPPMTGRFLTGTLAEGPDRPGSEPSGGDERALRTGLLRRIDRFGIATALRLIAAGGPAGGSAGALNRALHELSRLDRLVPPIRGRVERVRFWRLAELRAALELTAARGHDRETIEHLLRAGGV</sequence>
<feature type="region of interest" description="Disordered" evidence="1">
    <location>
        <begin position="183"/>
        <end position="204"/>
    </location>
</feature>
<dbReference type="RefSeq" id="WP_006331599.1">
    <property type="nucleotide sequence ID" value="NZ_BAHC01000064.1"/>
</dbReference>
<gene>
    <name evidence="2" type="ORF">GORHZ_064_00170</name>
</gene>
<dbReference type="EMBL" id="BAHC01000064">
    <property type="protein sequence ID" value="GAB89530.1"/>
    <property type="molecule type" value="Genomic_DNA"/>
</dbReference>
<comment type="caution">
    <text evidence="2">The sequence shown here is derived from an EMBL/GenBank/DDBJ whole genome shotgun (WGS) entry which is preliminary data.</text>
</comment>
<dbReference type="eggNOG" id="ENOG5031VRJ">
    <property type="taxonomic scope" value="Bacteria"/>
</dbReference>
<proteinExistence type="predicted"/>